<dbReference type="GO" id="GO:0016747">
    <property type="term" value="F:acyltransferase activity, transferring groups other than amino-acyl groups"/>
    <property type="evidence" value="ECO:0007669"/>
    <property type="project" value="InterPro"/>
</dbReference>
<dbReference type="OrthoDB" id="9807426at2"/>
<dbReference type="Proteomes" id="UP000337909">
    <property type="component" value="Unassembled WGS sequence"/>
</dbReference>
<feature type="domain" description="N-acetyltransferase" evidence="1">
    <location>
        <begin position="33"/>
        <end position="188"/>
    </location>
</feature>
<dbReference type="CDD" id="cd04301">
    <property type="entry name" value="NAT_SF"/>
    <property type="match status" value="1"/>
</dbReference>
<dbReference type="SUPFAM" id="SSF55729">
    <property type="entry name" value="Acyl-CoA N-acyltransferases (Nat)"/>
    <property type="match status" value="1"/>
</dbReference>
<accession>A0A5E7AVZ0</accession>
<keyword evidence="2" id="KW-0808">Transferase</keyword>
<dbReference type="InterPro" id="IPR000182">
    <property type="entry name" value="GNAT_dom"/>
</dbReference>
<sequence length="188" mass="21284">MLTIEDQNTQAAATYAAVPGEHWIEPLSDGRHVLIRPLSAEDREREYNFIKRLSSESRHLRFLEAINEPGTALLDQLMNVDYQGHMAYIALVHENGELLEIGVSRYAAGTGEHQCECAVTVADEWQHLGLGVALMRHLITAARQNDFRQMYSIDSASNTHMRELAHFLGFEGHRDPDNATQVIYRLTL</sequence>
<keyword evidence="2" id="KW-0012">Acyltransferase</keyword>
<dbReference type="EC" id="2.3.1.-" evidence="2"/>
<evidence type="ECO:0000313" key="2">
    <source>
        <dbReference type="EMBL" id="VVN82919.1"/>
    </source>
</evidence>
<proteinExistence type="predicted"/>
<dbReference type="RefSeq" id="WP_150641313.1">
    <property type="nucleotide sequence ID" value="NZ_CABVHQ010000008.1"/>
</dbReference>
<reference evidence="2 3" key="1">
    <citation type="submission" date="2019-09" db="EMBL/GenBank/DDBJ databases">
        <authorList>
            <person name="Chandra G."/>
            <person name="Truman W A."/>
        </authorList>
    </citation>
    <scope>NUCLEOTIDE SEQUENCE [LARGE SCALE GENOMIC DNA]</scope>
    <source>
        <strain evidence="2">PS691</strain>
    </source>
</reference>
<dbReference type="PROSITE" id="PS51186">
    <property type="entry name" value="GNAT"/>
    <property type="match status" value="1"/>
</dbReference>
<evidence type="ECO:0000313" key="3">
    <source>
        <dbReference type="Proteomes" id="UP000337909"/>
    </source>
</evidence>
<name>A0A5E7AVZ0_PSEFL</name>
<dbReference type="InterPro" id="IPR016181">
    <property type="entry name" value="Acyl_CoA_acyltransferase"/>
</dbReference>
<organism evidence="2 3">
    <name type="scientific">Pseudomonas fluorescens</name>
    <dbReference type="NCBI Taxonomy" id="294"/>
    <lineage>
        <taxon>Bacteria</taxon>
        <taxon>Pseudomonadati</taxon>
        <taxon>Pseudomonadota</taxon>
        <taxon>Gammaproteobacteria</taxon>
        <taxon>Pseudomonadales</taxon>
        <taxon>Pseudomonadaceae</taxon>
        <taxon>Pseudomonas</taxon>
    </lineage>
</organism>
<evidence type="ECO:0000259" key="1">
    <source>
        <dbReference type="PROSITE" id="PS51186"/>
    </source>
</evidence>
<dbReference type="Pfam" id="PF00583">
    <property type="entry name" value="Acetyltransf_1"/>
    <property type="match status" value="1"/>
</dbReference>
<gene>
    <name evidence="2" type="primary">pka</name>
    <name evidence="2" type="ORF">PS691_01240</name>
</gene>
<dbReference type="Gene3D" id="3.40.630.30">
    <property type="match status" value="1"/>
</dbReference>
<dbReference type="AlphaFoldDB" id="A0A5E7AVZ0"/>
<protein>
    <submittedName>
        <fullName evidence="2">Protein lysine acetyltransferase Pka</fullName>
        <ecNumber evidence="2">2.3.1.-</ecNumber>
    </submittedName>
</protein>
<dbReference type="EMBL" id="CABVHQ010000008">
    <property type="protein sequence ID" value="VVN82919.1"/>
    <property type="molecule type" value="Genomic_DNA"/>
</dbReference>